<gene>
    <name evidence="6" type="ORF">HLB23_03730</name>
</gene>
<dbReference type="InterPro" id="IPR009057">
    <property type="entry name" value="Homeodomain-like_sf"/>
</dbReference>
<accession>A0A849BQL6</accession>
<protein>
    <submittedName>
        <fullName evidence="6">TetR/AcrR family transcriptional regulator</fullName>
    </submittedName>
</protein>
<dbReference type="Proteomes" id="UP000586827">
    <property type="component" value="Unassembled WGS sequence"/>
</dbReference>
<dbReference type="AlphaFoldDB" id="A0A849BQL6"/>
<keyword evidence="2 4" id="KW-0238">DNA-binding</keyword>
<dbReference type="SUPFAM" id="SSF46689">
    <property type="entry name" value="Homeodomain-like"/>
    <property type="match status" value="1"/>
</dbReference>
<dbReference type="InterPro" id="IPR050109">
    <property type="entry name" value="HTH-type_TetR-like_transc_reg"/>
</dbReference>
<evidence type="ECO:0000313" key="6">
    <source>
        <dbReference type="EMBL" id="NNH68992.1"/>
    </source>
</evidence>
<evidence type="ECO:0000256" key="1">
    <source>
        <dbReference type="ARBA" id="ARBA00023015"/>
    </source>
</evidence>
<dbReference type="PANTHER" id="PTHR30055:SF151">
    <property type="entry name" value="TRANSCRIPTIONAL REGULATORY PROTEIN"/>
    <property type="match status" value="1"/>
</dbReference>
<dbReference type="Gene3D" id="1.10.357.10">
    <property type="entry name" value="Tetracycline Repressor, domain 2"/>
    <property type="match status" value="1"/>
</dbReference>
<proteinExistence type="predicted"/>
<evidence type="ECO:0000259" key="5">
    <source>
        <dbReference type="PROSITE" id="PS50977"/>
    </source>
</evidence>
<dbReference type="EMBL" id="JABELX010000001">
    <property type="protein sequence ID" value="NNH68992.1"/>
    <property type="molecule type" value="Genomic_DNA"/>
</dbReference>
<feature type="DNA-binding region" description="H-T-H motif" evidence="4">
    <location>
        <begin position="77"/>
        <end position="96"/>
    </location>
</feature>
<evidence type="ECO:0000256" key="2">
    <source>
        <dbReference type="ARBA" id="ARBA00023125"/>
    </source>
</evidence>
<organism evidence="6 7">
    <name type="scientific">Nocardia uniformis</name>
    <dbReference type="NCBI Taxonomy" id="53432"/>
    <lineage>
        <taxon>Bacteria</taxon>
        <taxon>Bacillati</taxon>
        <taxon>Actinomycetota</taxon>
        <taxon>Actinomycetes</taxon>
        <taxon>Mycobacteriales</taxon>
        <taxon>Nocardiaceae</taxon>
        <taxon>Nocardia</taxon>
    </lineage>
</organism>
<dbReference type="Pfam" id="PF02909">
    <property type="entry name" value="TetR_C_1"/>
    <property type="match status" value="1"/>
</dbReference>
<dbReference type="InterPro" id="IPR004111">
    <property type="entry name" value="Repressor_TetR_C"/>
</dbReference>
<dbReference type="GO" id="GO:0003700">
    <property type="term" value="F:DNA-binding transcription factor activity"/>
    <property type="evidence" value="ECO:0007669"/>
    <property type="project" value="TreeGrafter"/>
</dbReference>
<sequence length="268" mass="30110">MKTEPCCAICRAALVQPLRGRRRRYCSRSCQARAYRARRDAVPPRPRRTTRVHRLTTVGITRAAVELADHEGLEALSMRRLATELGVATAQLYRYFDDRDSLLTEMAELVLAEFPSPPTRFTGWRDRLGDQARAEWQLYQQHPWMLQVLADTRPPVGPALLDILERSFTALDRPHIPTETLLAIYLALSGLVQGLALLPNSEPAAVRTAAPAAETFRTEALALIAPHTHPTLSRRFADTAEESGLDFDRLLDHGLTLLFDGIAVRHFQ</sequence>
<dbReference type="GO" id="GO:0000976">
    <property type="term" value="F:transcription cis-regulatory region binding"/>
    <property type="evidence" value="ECO:0007669"/>
    <property type="project" value="TreeGrafter"/>
</dbReference>
<dbReference type="Pfam" id="PF00440">
    <property type="entry name" value="TetR_N"/>
    <property type="match status" value="1"/>
</dbReference>
<dbReference type="PRINTS" id="PR00455">
    <property type="entry name" value="HTHTETR"/>
</dbReference>
<dbReference type="GO" id="GO:0045892">
    <property type="term" value="P:negative regulation of DNA-templated transcription"/>
    <property type="evidence" value="ECO:0007669"/>
    <property type="project" value="InterPro"/>
</dbReference>
<evidence type="ECO:0000256" key="3">
    <source>
        <dbReference type="ARBA" id="ARBA00023163"/>
    </source>
</evidence>
<dbReference type="RefSeq" id="WP_067526001.1">
    <property type="nucleotide sequence ID" value="NZ_JABELX010000001.1"/>
</dbReference>
<keyword evidence="3" id="KW-0804">Transcription</keyword>
<keyword evidence="7" id="KW-1185">Reference proteome</keyword>
<dbReference type="SUPFAM" id="SSF48498">
    <property type="entry name" value="Tetracyclin repressor-like, C-terminal domain"/>
    <property type="match status" value="1"/>
</dbReference>
<name>A0A849BQL6_9NOCA</name>
<dbReference type="PROSITE" id="PS50977">
    <property type="entry name" value="HTH_TETR_2"/>
    <property type="match status" value="1"/>
</dbReference>
<dbReference type="Gene3D" id="1.10.10.60">
    <property type="entry name" value="Homeodomain-like"/>
    <property type="match status" value="1"/>
</dbReference>
<dbReference type="PANTHER" id="PTHR30055">
    <property type="entry name" value="HTH-TYPE TRANSCRIPTIONAL REGULATOR RUTR"/>
    <property type="match status" value="1"/>
</dbReference>
<keyword evidence="1" id="KW-0805">Transcription regulation</keyword>
<reference evidence="6 7" key="1">
    <citation type="submission" date="2020-05" db="EMBL/GenBank/DDBJ databases">
        <title>MicrobeNet Type strains.</title>
        <authorList>
            <person name="Nicholson A.C."/>
        </authorList>
    </citation>
    <scope>NUCLEOTIDE SEQUENCE [LARGE SCALE GENOMIC DNA]</scope>
    <source>
        <strain evidence="6 7">JCM 3224</strain>
    </source>
</reference>
<dbReference type="InterPro" id="IPR001647">
    <property type="entry name" value="HTH_TetR"/>
</dbReference>
<feature type="domain" description="HTH tetR-type" evidence="5">
    <location>
        <begin position="54"/>
        <end position="114"/>
    </location>
</feature>
<evidence type="ECO:0000313" key="7">
    <source>
        <dbReference type="Proteomes" id="UP000586827"/>
    </source>
</evidence>
<evidence type="ECO:0000256" key="4">
    <source>
        <dbReference type="PROSITE-ProRule" id="PRU00335"/>
    </source>
</evidence>
<comment type="caution">
    <text evidence="6">The sequence shown here is derived from an EMBL/GenBank/DDBJ whole genome shotgun (WGS) entry which is preliminary data.</text>
</comment>
<dbReference type="InterPro" id="IPR036271">
    <property type="entry name" value="Tet_transcr_reg_TetR-rel_C_sf"/>
</dbReference>